<dbReference type="RefSeq" id="WP_146047470.1">
    <property type="nucleotide sequence ID" value="NZ_CP026558.1"/>
</dbReference>
<name>A0AB35QYK1_PSEA0</name>
<dbReference type="AlphaFoldDB" id="A0AB35QYK1"/>
<dbReference type="EMBL" id="JASJMZ010000016">
    <property type="protein sequence ID" value="MDT3241247.1"/>
    <property type="molecule type" value="Genomic_DNA"/>
</dbReference>
<organism evidence="1 2">
    <name type="scientific">Pseudomonas amygdali pv. morsprunorum</name>
    <dbReference type="NCBI Taxonomy" id="129138"/>
    <lineage>
        <taxon>Bacteria</taxon>
        <taxon>Pseudomonadati</taxon>
        <taxon>Pseudomonadota</taxon>
        <taxon>Gammaproteobacteria</taxon>
        <taxon>Pseudomonadales</taxon>
        <taxon>Pseudomonadaceae</taxon>
        <taxon>Pseudomonas</taxon>
        <taxon>Pseudomonas amygdali</taxon>
    </lineage>
</organism>
<sequence length="74" mass="8328">MAAFIEKYVRQPVAEISAFERIVDGDPKRRNLVLLNLATKLEGNQLSISLGDFVRRIERHEDPSLSSEGDGEDD</sequence>
<accession>A0AB35QYK1</accession>
<dbReference type="Proteomes" id="UP001254709">
    <property type="component" value="Unassembled WGS sequence"/>
</dbReference>
<proteinExistence type="predicted"/>
<reference evidence="1" key="1">
    <citation type="submission" date="2023-05" db="EMBL/GenBank/DDBJ databases">
        <title>Development of a Genome-informed protocol for detection of Pseudomonas amygdali pv. morsprunorum using LAMP and PCR.</title>
        <authorList>
            <person name="Diaz D."/>
            <person name="Zamorano A."/>
            <person name="Garcia H."/>
            <person name="Ramos C."/>
            <person name="Cui W."/>
            <person name="Carreras C."/>
            <person name="Beltran M.F."/>
            <person name="Sagredo B."/>
            <person name="Pinto M."/>
            <person name="Fiore N."/>
        </authorList>
    </citation>
    <scope>NUCLEOTIDE SEQUENCE</scope>
    <source>
        <strain evidence="1">S2_Pam</strain>
    </source>
</reference>
<evidence type="ECO:0000313" key="1">
    <source>
        <dbReference type="EMBL" id="MDT3241247.1"/>
    </source>
</evidence>
<comment type="caution">
    <text evidence="1">The sequence shown here is derived from an EMBL/GenBank/DDBJ whole genome shotgun (WGS) entry which is preliminary data.</text>
</comment>
<protein>
    <submittedName>
        <fullName evidence="1">Uncharacterized protein</fullName>
    </submittedName>
</protein>
<evidence type="ECO:0000313" key="2">
    <source>
        <dbReference type="Proteomes" id="UP001254709"/>
    </source>
</evidence>
<gene>
    <name evidence="1" type="ORF">QNL30_11355</name>
</gene>